<keyword evidence="1" id="KW-0472">Membrane</keyword>
<sequence>MARETSRDRRERVAAMQAQAKAAERRRFLLVIGAVVLVIALIGGAVTWAILGEQSKKDEALQGMMGDVAAAACDPVIDDPATGSSDHVGPGTNVADTERVEYDTAPPASGKHFAQPALSERRVYTVADAPQVEALVHNLEHGYTVLWYDPSVEQSQASQFAALAERINAMPESANKFIITPWDTSRGAFPEGKKYALTHWAANVNAQTGQVGEQSGKRQYCGGLNVSVVEDFVKKFPWSSAPEPGAA</sequence>
<gene>
    <name evidence="2" type="ORF">OO014_10200</name>
</gene>
<comment type="caution">
    <text evidence="2">The sequence shown here is derived from an EMBL/GenBank/DDBJ whole genome shotgun (WGS) entry which is preliminary data.</text>
</comment>
<dbReference type="InterPro" id="IPR021454">
    <property type="entry name" value="DUF3105"/>
</dbReference>
<keyword evidence="3" id="KW-1185">Reference proteome</keyword>
<reference evidence="2 3" key="1">
    <citation type="submission" date="2022-11" db="EMBL/GenBank/DDBJ databases">
        <title>Anaerobic phenanthrene biodegradation by a DNRA strain PheN6.</title>
        <authorList>
            <person name="Zhang Z."/>
        </authorList>
    </citation>
    <scope>NUCLEOTIDE SEQUENCE [LARGE SCALE GENOMIC DNA]</scope>
    <source>
        <strain evidence="2 3">PheN6</strain>
    </source>
</reference>
<dbReference type="RefSeq" id="WP_272462207.1">
    <property type="nucleotide sequence ID" value="NZ_JAPFQL010000039.1"/>
</dbReference>
<name>A0ABT5GIF6_9MICO</name>
<evidence type="ECO:0000313" key="3">
    <source>
        <dbReference type="Proteomes" id="UP001150259"/>
    </source>
</evidence>
<protein>
    <submittedName>
        <fullName evidence="2">DUF3105 domain-containing protein</fullName>
    </submittedName>
</protein>
<dbReference type="Pfam" id="PF11303">
    <property type="entry name" value="DUF3105"/>
    <property type="match status" value="1"/>
</dbReference>
<organism evidence="2 3">
    <name type="scientific">Intrasporangium calvum</name>
    <dbReference type="NCBI Taxonomy" id="53358"/>
    <lineage>
        <taxon>Bacteria</taxon>
        <taxon>Bacillati</taxon>
        <taxon>Actinomycetota</taxon>
        <taxon>Actinomycetes</taxon>
        <taxon>Micrococcales</taxon>
        <taxon>Intrasporangiaceae</taxon>
        <taxon>Intrasporangium</taxon>
    </lineage>
</organism>
<feature type="transmembrane region" description="Helical" evidence="1">
    <location>
        <begin position="28"/>
        <end position="51"/>
    </location>
</feature>
<keyword evidence="1" id="KW-0812">Transmembrane</keyword>
<dbReference type="EMBL" id="JAPFQL010000039">
    <property type="protein sequence ID" value="MDC5697630.1"/>
    <property type="molecule type" value="Genomic_DNA"/>
</dbReference>
<accession>A0ABT5GIF6</accession>
<dbReference type="Proteomes" id="UP001150259">
    <property type="component" value="Unassembled WGS sequence"/>
</dbReference>
<evidence type="ECO:0000256" key="1">
    <source>
        <dbReference type="SAM" id="Phobius"/>
    </source>
</evidence>
<evidence type="ECO:0000313" key="2">
    <source>
        <dbReference type="EMBL" id="MDC5697630.1"/>
    </source>
</evidence>
<keyword evidence="1" id="KW-1133">Transmembrane helix</keyword>
<proteinExistence type="predicted"/>